<dbReference type="SUPFAM" id="SSF47090">
    <property type="entry name" value="PGBD-like"/>
    <property type="match status" value="1"/>
</dbReference>
<dbReference type="InterPro" id="IPR036366">
    <property type="entry name" value="PGBDSf"/>
</dbReference>
<feature type="chain" id="PRO_5009583428" description="Peptidoglycan binding-like domain-containing protein" evidence="1">
    <location>
        <begin position="26"/>
        <end position="278"/>
    </location>
</feature>
<evidence type="ECO:0000256" key="1">
    <source>
        <dbReference type="SAM" id="SignalP"/>
    </source>
</evidence>
<dbReference type="AlphaFoldDB" id="A0A1G2KQ93"/>
<name>A0A1G2KQ93_9BACT</name>
<dbReference type="InterPro" id="IPR036365">
    <property type="entry name" value="PGBD-like_sf"/>
</dbReference>
<dbReference type="InterPro" id="IPR002477">
    <property type="entry name" value="Peptidoglycan-bd-like"/>
</dbReference>
<proteinExistence type="predicted"/>
<reference evidence="3 4" key="1">
    <citation type="journal article" date="2016" name="Nat. Commun.">
        <title>Thousands of microbial genomes shed light on interconnected biogeochemical processes in an aquifer system.</title>
        <authorList>
            <person name="Anantharaman K."/>
            <person name="Brown C.T."/>
            <person name="Hug L.A."/>
            <person name="Sharon I."/>
            <person name="Castelle C.J."/>
            <person name="Probst A.J."/>
            <person name="Thomas B.C."/>
            <person name="Singh A."/>
            <person name="Wilkins M.J."/>
            <person name="Karaoz U."/>
            <person name="Brodie E.L."/>
            <person name="Williams K.H."/>
            <person name="Hubbard S.S."/>
            <person name="Banfield J.F."/>
        </authorList>
    </citation>
    <scope>NUCLEOTIDE SEQUENCE [LARGE SCALE GENOMIC DNA]</scope>
</reference>
<feature type="domain" description="Peptidoglycan binding-like" evidence="2">
    <location>
        <begin position="73"/>
        <end position="118"/>
    </location>
</feature>
<gene>
    <name evidence="3" type="ORF">A3C16_00405</name>
</gene>
<comment type="caution">
    <text evidence="3">The sequence shown here is derived from an EMBL/GenBank/DDBJ whole genome shotgun (WGS) entry which is preliminary data.</text>
</comment>
<evidence type="ECO:0000313" key="3">
    <source>
        <dbReference type="EMBL" id="OHA01585.1"/>
    </source>
</evidence>
<dbReference type="Proteomes" id="UP000177811">
    <property type="component" value="Unassembled WGS sequence"/>
</dbReference>
<dbReference type="Gene3D" id="1.10.101.10">
    <property type="entry name" value="PGBD-like superfamily/PGBD"/>
    <property type="match status" value="1"/>
</dbReference>
<dbReference type="EMBL" id="MHQL01000059">
    <property type="protein sequence ID" value="OHA01585.1"/>
    <property type="molecule type" value="Genomic_DNA"/>
</dbReference>
<dbReference type="Pfam" id="PF01471">
    <property type="entry name" value="PG_binding_1"/>
    <property type="match status" value="1"/>
</dbReference>
<dbReference type="Gene3D" id="2.60.120.430">
    <property type="entry name" value="Galactose-binding lectin"/>
    <property type="match status" value="1"/>
</dbReference>
<keyword evidence="1" id="KW-0732">Signal</keyword>
<feature type="signal peptide" evidence="1">
    <location>
        <begin position="1"/>
        <end position="25"/>
    </location>
</feature>
<organism evidence="3 4">
    <name type="scientific">Candidatus Sungbacteria bacterium RIFCSPHIGHO2_02_FULL_51_29</name>
    <dbReference type="NCBI Taxonomy" id="1802273"/>
    <lineage>
        <taxon>Bacteria</taxon>
        <taxon>Candidatus Sungiibacteriota</taxon>
    </lineage>
</organism>
<protein>
    <recommendedName>
        <fullName evidence="2">Peptidoglycan binding-like domain-containing protein</fullName>
    </recommendedName>
</protein>
<sequence>MKNMARSSVMSRVLITAVVALPIMASAGQRIDGMSPNGNMVQAQGMSRAVHSVCAPLTRQLKRGVRDSGMAGEVVRLQSFLARDKEIYPEGLITGYFGVFTERAVQKWQARYGIVSSGDIMTTGYGLVGPKTRSKMAEVWPKRNVSRVDVSGNPGGWTYADVGVSAGELFAMNATGVISYDSSGGSAIPEGSLPRMFVPNTLVPILPHGALVGRIGDRPLEDADGFFVGSSFCQMADRTGGLFLGFNDGYVETGRSGLDIGGVGDNAGNFTVSITVFE</sequence>
<evidence type="ECO:0000259" key="2">
    <source>
        <dbReference type="Pfam" id="PF01471"/>
    </source>
</evidence>
<accession>A0A1G2KQ93</accession>
<evidence type="ECO:0000313" key="4">
    <source>
        <dbReference type="Proteomes" id="UP000177811"/>
    </source>
</evidence>